<feature type="region of interest" description="Disordered" evidence="10">
    <location>
        <begin position="147"/>
        <end position="183"/>
    </location>
</feature>
<organism evidence="13 14">
    <name type="scientific">Carpinus fangiana</name>
    <dbReference type="NCBI Taxonomy" id="176857"/>
    <lineage>
        <taxon>Eukaryota</taxon>
        <taxon>Viridiplantae</taxon>
        <taxon>Streptophyta</taxon>
        <taxon>Embryophyta</taxon>
        <taxon>Tracheophyta</taxon>
        <taxon>Spermatophyta</taxon>
        <taxon>Magnoliopsida</taxon>
        <taxon>eudicotyledons</taxon>
        <taxon>Gunneridae</taxon>
        <taxon>Pentapetalae</taxon>
        <taxon>rosids</taxon>
        <taxon>fabids</taxon>
        <taxon>Fagales</taxon>
        <taxon>Betulaceae</taxon>
        <taxon>Carpinus</taxon>
    </lineage>
</organism>
<keyword evidence="11" id="KW-0472">Membrane</keyword>
<evidence type="ECO:0000256" key="11">
    <source>
        <dbReference type="SAM" id="Phobius"/>
    </source>
</evidence>
<dbReference type="Gene3D" id="1.10.10.60">
    <property type="entry name" value="Homeodomain-like"/>
    <property type="match status" value="1"/>
</dbReference>
<feature type="transmembrane region" description="Helical" evidence="11">
    <location>
        <begin position="257"/>
        <end position="276"/>
    </location>
</feature>
<dbReference type="SUPFAM" id="SSF46689">
    <property type="entry name" value="Homeodomain-like"/>
    <property type="match status" value="1"/>
</dbReference>
<dbReference type="PROSITE" id="PS51523">
    <property type="entry name" value="ZF_HD_DIMER"/>
    <property type="match status" value="1"/>
</dbReference>
<dbReference type="AlphaFoldDB" id="A0A5N6QLJ7"/>
<dbReference type="NCBIfam" id="TIGR01566">
    <property type="entry name" value="ZF_HD_prot_N"/>
    <property type="match status" value="1"/>
</dbReference>
<keyword evidence="9" id="KW-0539">Nucleus</keyword>
<keyword evidence="4" id="KW-0862">Zinc</keyword>
<dbReference type="InterPro" id="IPR006455">
    <property type="entry name" value="Homeodomain_ZF_HD"/>
</dbReference>
<dbReference type="InterPro" id="IPR006456">
    <property type="entry name" value="ZF_HD_homeobox_Cys/His_dimer"/>
</dbReference>
<evidence type="ECO:0000256" key="2">
    <source>
        <dbReference type="ARBA" id="ARBA00022723"/>
    </source>
</evidence>
<dbReference type="Proteomes" id="UP000327013">
    <property type="component" value="Chromosome 1"/>
</dbReference>
<dbReference type="GO" id="GO:0008270">
    <property type="term" value="F:zinc ion binding"/>
    <property type="evidence" value="ECO:0007669"/>
    <property type="project" value="UniProtKB-KW"/>
</dbReference>
<reference evidence="13 14" key="1">
    <citation type="submission" date="2019-06" db="EMBL/GenBank/DDBJ databases">
        <title>A chromosomal-level reference genome of Carpinus fangiana (Coryloideae, Betulaceae).</title>
        <authorList>
            <person name="Yang X."/>
            <person name="Wang Z."/>
            <person name="Zhang L."/>
            <person name="Hao G."/>
            <person name="Liu J."/>
            <person name="Yang Y."/>
        </authorList>
    </citation>
    <scope>NUCLEOTIDE SEQUENCE [LARGE SCALE GENOMIC DNA]</scope>
    <source>
        <strain evidence="13">Cfa_2016G</strain>
        <tissue evidence="13">Leaf</tissue>
    </source>
</reference>
<keyword evidence="11" id="KW-0812">Transmembrane</keyword>
<keyword evidence="2" id="KW-0479">Metal-binding</keyword>
<evidence type="ECO:0000313" key="13">
    <source>
        <dbReference type="EMBL" id="KAE7999987.1"/>
    </source>
</evidence>
<dbReference type="GO" id="GO:0000976">
    <property type="term" value="F:transcription cis-regulatory region binding"/>
    <property type="evidence" value="ECO:0007669"/>
    <property type="project" value="TreeGrafter"/>
</dbReference>
<evidence type="ECO:0000256" key="3">
    <source>
        <dbReference type="ARBA" id="ARBA00022771"/>
    </source>
</evidence>
<dbReference type="InterPro" id="IPR009057">
    <property type="entry name" value="Homeodomain-like_sf"/>
</dbReference>
<feature type="region of interest" description="Disordered" evidence="10">
    <location>
        <begin position="1"/>
        <end position="52"/>
    </location>
</feature>
<keyword evidence="5" id="KW-0805">Transcription regulation</keyword>
<keyword evidence="7" id="KW-0371">Homeobox</keyword>
<evidence type="ECO:0000256" key="5">
    <source>
        <dbReference type="ARBA" id="ARBA00023015"/>
    </source>
</evidence>
<dbReference type="PANTHER" id="PTHR31948">
    <property type="entry name" value="ZINC-FINGER HOMEODOMAIN PROTEIN 2"/>
    <property type="match status" value="1"/>
</dbReference>
<accession>A0A5N6QLJ7</accession>
<evidence type="ECO:0000256" key="9">
    <source>
        <dbReference type="ARBA" id="ARBA00023242"/>
    </source>
</evidence>
<evidence type="ECO:0000256" key="7">
    <source>
        <dbReference type="ARBA" id="ARBA00023155"/>
    </source>
</evidence>
<evidence type="ECO:0000256" key="6">
    <source>
        <dbReference type="ARBA" id="ARBA00023125"/>
    </source>
</evidence>
<dbReference type="OrthoDB" id="1921929at2759"/>
<feature type="compositionally biased region" description="Acidic residues" evidence="10">
    <location>
        <begin position="1"/>
        <end position="14"/>
    </location>
</feature>
<keyword evidence="8" id="KW-0804">Transcription</keyword>
<dbReference type="GO" id="GO:0050793">
    <property type="term" value="P:regulation of developmental process"/>
    <property type="evidence" value="ECO:0007669"/>
    <property type="project" value="TreeGrafter"/>
</dbReference>
<keyword evidence="3" id="KW-0863">Zinc-finger</keyword>
<comment type="subcellular location">
    <subcellularLocation>
        <location evidence="1">Nucleus</location>
    </subcellularLocation>
</comment>
<protein>
    <recommendedName>
        <fullName evidence="12">ZF-HD dimerization-type domain-containing protein</fullName>
    </recommendedName>
</protein>
<keyword evidence="6" id="KW-0238">DNA-binding</keyword>
<dbReference type="GO" id="GO:0005634">
    <property type="term" value="C:nucleus"/>
    <property type="evidence" value="ECO:0007669"/>
    <property type="project" value="UniProtKB-SubCell"/>
</dbReference>
<dbReference type="EMBL" id="CM017321">
    <property type="protein sequence ID" value="KAE7999987.1"/>
    <property type="molecule type" value="Genomic_DNA"/>
</dbReference>
<dbReference type="GO" id="GO:0003700">
    <property type="term" value="F:DNA-binding transcription factor activity"/>
    <property type="evidence" value="ECO:0007669"/>
    <property type="project" value="TreeGrafter"/>
</dbReference>
<evidence type="ECO:0000256" key="8">
    <source>
        <dbReference type="ARBA" id="ARBA00023163"/>
    </source>
</evidence>
<feature type="domain" description="ZF-HD dimerization-type" evidence="12">
    <location>
        <begin position="56"/>
        <end position="105"/>
    </location>
</feature>
<dbReference type="PANTHER" id="PTHR31948:SF157">
    <property type="entry name" value="ZINC-FINGER HOMEODOMAIN PROTEIN 1"/>
    <property type="match status" value="1"/>
</dbReference>
<evidence type="ECO:0000313" key="14">
    <source>
        <dbReference type="Proteomes" id="UP000327013"/>
    </source>
</evidence>
<keyword evidence="14" id="KW-1185">Reference proteome</keyword>
<keyword evidence="11" id="KW-1133">Transmembrane helix</keyword>
<dbReference type="NCBIfam" id="TIGR01565">
    <property type="entry name" value="homeo_ZF_HD"/>
    <property type="match status" value="1"/>
</dbReference>
<evidence type="ECO:0000259" key="12">
    <source>
        <dbReference type="PROSITE" id="PS51523"/>
    </source>
</evidence>
<evidence type="ECO:0000256" key="1">
    <source>
        <dbReference type="ARBA" id="ARBA00004123"/>
    </source>
</evidence>
<evidence type="ECO:0000256" key="10">
    <source>
        <dbReference type="SAM" id="MobiDB-lite"/>
    </source>
</evidence>
<evidence type="ECO:0000256" key="4">
    <source>
        <dbReference type="ARBA" id="ARBA00022833"/>
    </source>
</evidence>
<dbReference type="FunFam" id="1.10.10.60:FF:000257">
    <property type="entry name" value="Zinc-finger homeodomain protein 2"/>
    <property type="match status" value="1"/>
</dbReference>
<proteinExistence type="predicted"/>
<name>A0A5N6QLJ7_9ROSI</name>
<sequence length="304" mass="33836">MDFEDQEEHEEEMELGGASYDSMGNSGRVKMSNSGGVGVGGSELAVAQQQPKKPRYRECLKNHAVNLGGHALDGCGEFMPAGAEGTLDALKCAACNCHRNFHRKETDSHLAGAGAADPYLQVAHHPQFSAYYRTPAGYLHVAPQHHRPLALPSTSGGHSREEQEEDMSNPSGGGGGGGSASKKRFRTKFTPEQKDGMLALAERLGWRIQKHDEAVVQQFCNETGVQRHVLKVWMHNNKHTLASGGVLMEICQLGLEYTIVVDGLAFFFFFFFFIIILMHAKSLLYYICYMLLYWQCEQWVLHWI</sequence>
<gene>
    <name evidence="13" type="ORF">FH972_004359</name>
</gene>
<dbReference type="Pfam" id="PF04770">
    <property type="entry name" value="ZF-HD_dimer"/>
    <property type="match status" value="1"/>
</dbReference>